<feature type="region of interest" description="Disordered" evidence="1">
    <location>
        <begin position="199"/>
        <end position="225"/>
    </location>
</feature>
<evidence type="ECO:0000259" key="2">
    <source>
        <dbReference type="PROSITE" id="PS50181"/>
    </source>
</evidence>
<accession>A0A0D3HXV0</accession>
<evidence type="ECO:0000313" key="4">
    <source>
        <dbReference type="Proteomes" id="UP000013827"/>
    </source>
</evidence>
<dbReference type="HOGENOM" id="CLU_1231841_0_0_1"/>
<dbReference type="InterPro" id="IPR001810">
    <property type="entry name" value="F-box_dom"/>
</dbReference>
<dbReference type="Gene3D" id="1.20.1280.50">
    <property type="match status" value="1"/>
</dbReference>
<feature type="domain" description="F-box" evidence="2">
    <location>
        <begin position="1"/>
        <end position="46"/>
    </location>
</feature>
<organism evidence="3 4">
    <name type="scientific">Emiliania huxleyi (strain CCMP1516)</name>
    <dbReference type="NCBI Taxonomy" id="280463"/>
    <lineage>
        <taxon>Eukaryota</taxon>
        <taxon>Haptista</taxon>
        <taxon>Haptophyta</taxon>
        <taxon>Prymnesiophyceae</taxon>
        <taxon>Isochrysidales</taxon>
        <taxon>Noelaerhabdaceae</taxon>
        <taxon>Emiliania</taxon>
    </lineage>
</organism>
<dbReference type="Pfam" id="PF12937">
    <property type="entry name" value="F-box-like"/>
    <property type="match status" value="1"/>
</dbReference>
<dbReference type="EnsemblProtists" id="EOD03835">
    <property type="protein sequence ID" value="EOD03835"/>
    <property type="gene ID" value="EMIHUDRAFT_250784"/>
</dbReference>
<evidence type="ECO:0000256" key="1">
    <source>
        <dbReference type="SAM" id="MobiDB-lite"/>
    </source>
</evidence>
<dbReference type="GeneID" id="17249983"/>
<dbReference type="SUPFAM" id="SSF81383">
    <property type="entry name" value="F-box domain"/>
    <property type="match status" value="1"/>
</dbReference>
<protein>
    <recommendedName>
        <fullName evidence="2">F-box domain-containing protein</fullName>
    </recommendedName>
</protein>
<dbReference type="AlphaFoldDB" id="A0A0D3HXV0"/>
<dbReference type="RefSeq" id="XP_005756264.1">
    <property type="nucleotide sequence ID" value="XM_005756207.1"/>
</dbReference>
<dbReference type="Proteomes" id="UP000013827">
    <property type="component" value="Unassembled WGS sequence"/>
</dbReference>
<dbReference type="SMART" id="SM00256">
    <property type="entry name" value="FBOX"/>
    <property type="match status" value="1"/>
</dbReference>
<keyword evidence="4" id="KW-1185">Reference proteome</keyword>
<proteinExistence type="predicted"/>
<dbReference type="InterPro" id="IPR036047">
    <property type="entry name" value="F-box-like_dom_sf"/>
</dbReference>
<reference evidence="4" key="1">
    <citation type="journal article" date="2013" name="Nature">
        <title>Pan genome of the phytoplankton Emiliania underpins its global distribution.</title>
        <authorList>
            <person name="Read B.A."/>
            <person name="Kegel J."/>
            <person name="Klute M.J."/>
            <person name="Kuo A."/>
            <person name="Lefebvre S.C."/>
            <person name="Maumus F."/>
            <person name="Mayer C."/>
            <person name="Miller J."/>
            <person name="Monier A."/>
            <person name="Salamov A."/>
            <person name="Young J."/>
            <person name="Aguilar M."/>
            <person name="Claverie J.M."/>
            <person name="Frickenhaus S."/>
            <person name="Gonzalez K."/>
            <person name="Herman E.K."/>
            <person name="Lin Y.C."/>
            <person name="Napier J."/>
            <person name="Ogata H."/>
            <person name="Sarno A.F."/>
            <person name="Shmutz J."/>
            <person name="Schroeder D."/>
            <person name="de Vargas C."/>
            <person name="Verret F."/>
            <person name="von Dassow P."/>
            <person name="Valentin K."/>
            <person name="Van de Peer Y."/>
            <person name="Wheeler G."/>
            <person name="Dacks J.B."/>
            <person name="Delwiche C.F."/>
            <person name="Dyhrman S.T."/>
            <person name="Glockner G."/>
            <person name="John U."/>
            <person name="Richards T."/>
            <person name="Worden A.Z."/>
            <person name="Zhang X."/>
            <person name="Grigoriev I.V."/>
            <person name="Allen A.E."/>
            <person name="Bidle K."/>
            <person name="Borodovsky M."/>
            <person name="Bowler C."/>
            <person name="Brownlee C."/>
            <person name="Cock J.M."/>
            <person name="Elias M."/>
            <person name="Gladyshev V.N."/>
            <person name="Groth M."/>
            <person name="Guda C."/>
            <person name="Hadaegh A."/>
            <person name="Iglesias-Rodriguez M.D."/>
            <person name="Jenkins J."/>
            <person name="Jones B.M."/>
            <person name="Lawson T."/>
            <person name="Leese F."/>
            <person name="Lindquist E."/>
            <person name="Lobanov A."/>
            <person name="Lomsadze A."/>
            <person name="Malik S.B."/>
            <person name="Marsh M.E."/>
            <person name="Mackinder L."/>
            <person name="Mock T."/>
            <person name="Mueller-Roeber B."/>
            <person name="Pagarete A."/>
            <person name="Parker M."/>
            <person name="Probert I."/>
            <person name="Quesneville H."/>
            <person name="Raines C."/>
            <person name="Rensing S.A."/>
            <person name="Riano-Pachon D.M."/>
            <person name="Richier S."/>
            <person name="Rokitta S."/>
            <person name="Shiraiwa Y."/>
            <person name="Soanes D.M."/>
            <person name="van der Giezen M."/>
            <person name="Wahlund T.M."/>
            <person name="Williams B."/>
            <person name="Wilson W."/>
            <person name="Wolfe G."/>
            <person name="Wurch L.L."/>
        </authorList>
    </citation>
    <scope>NUCLEOTIDE SEQUENCE</scope>
</reference>
<dbReference type="PaxDb" id="2903-EOD03835"/>
<evidence type="ECO:0000313" key="3">
    <source>
        <dbReference type="EnsemblProtists" id="EOD03835"/>
    </source>
</evidence>
<name>A0A0D3HXV0_EMIH1</name>
<dbReference type="KEGG" id="ehx:EMIHUDRAFT_250784"/>
<reference evidence="3" key="2">
    <citation type="submission" date="2024-10" db="UniProtKB">
        <authorList>
            <consortium name="EnsemblProtists"/>
        </authorList>
    </citation>
    <scope>IDENTIFICATION</scope>
</reference>
<sequence length="225" mass="25179">MGFDDLPEELVAKILTSCCETELLAVARLSRRLRRLASSDRLWRPLAEARFTSASGREVVGRYAHATRWVHVFRFALCERQRAALYSARADVVSAERRVESQRSEVHERSQHLRRLRSAAARQQAARQQVGATKIVEEVKAVEARIAKAEANSLSRVHEGVLRCSRAAVAELEAAVGQLEPTDPRQRALYRQRALAARHQAGPPAGRVVREPNHMPKSIGQNHSS</sequence>
<dbReference type="PROSITE" id="PS50181">
    <property type="entry name" value="FBOX"/>
    <property type="match status" value="1"/>
</dbReference>